<dbReference type="AlphaFoldDB" id="W1PMK5"/>
<dbReference type="PANTHER" id="PTHR13527:SF0">
    <property type="entry name" value="SAYSVFN DOMAIN-CONTAINING PROTEIN 1"/>
    <property type="match status" value="1"/>
</dbReference>
<evidence type="ECO:0000313" key="4">
    <source>
        <dbReference type="Proteomes" id="UP000017836"/>
    </source>
</evidence>
<evidence type="ECO:0000259" key="2">
    <source>
        <dbReference type="PROSITE" id="PS50053"/>
    </source>
</evidence>
<dbReference type="Gene3D" id="3.10.20.90">
    <property type="entry name" value="Phosphatidylinositol 3-kinase Catalytic Subunit, Chain A, domain 1"/>
    <property type="match status" value="1"/>
</dbReference>
<dbReference type="HOGENOM" id="CLU_076210_0_0_1"/>
<feature type="domain" description="Ubiquitin-like" evidence="2">
    <location>
        <begin position="6"/>
        <end position="79"/>
    </location>
</feature>
<protein>
    <recommendedName>
        <fullName evidence="2">Ubiquitin-like domain-containing protein</fullName>
    </recommendedName>
</protein>
<accession>W1PMK5</accession>
<sequence length="216" mass="24722">MEEREVTINLKIIGPSRPHRLPVPSSIKVHELRKLIGAEVHSPLERVKLILHGKVLQDTEHGDDMYVNLNEGDSLLVAVAPKPPAKHIRDGYDGDDDDDELKFKMPESTARWKRQLFSFLQEKLRFPDILLMAIFSTSLKAWAVIIMWFMLAPVAYRWDIGPLYILATGFSIILFNLGHRQQGDLSAYSIFNDDFRELPGTLNADRIDRDVRAGQF</sequence>
<reference evidence="4" key="1">
    <citation type="journal article" date="2013" name="Science">
        <title>The Amborella genome and the evolution of flowering plants.</title>
        <authorList>
            <consortium name="Amborella Genome Project"/>
        </authorList>
    </citation>
    <scope>NUCLEOTIDE SEQUENCE [LARGE SCALE GENOMIC DNA]</scope>
</reference>
<dbReference type="STRING" id="13333.W1PMK5"/>
<dbReference type="InterPro" id="IPR000626">
    <property type="entry name" value="Ubiquitin-like_dom"/>
</dbReference>
<dbReference type="SUPFAM" id="SSF54236">
    <property type="entry name" value="Ubiquitin-like"/>
    <property type="match status" value="1"/>
</dbReference>
<dbReference type="InterPro" id="IPR029071">
    <property type="entry name" value="Ubiquitin-like_domsf"/>
</dbReference>
<dbReference type="OMA" id="FLWFIMA"/>
<dbReference type="eggNOG" id="KOG3249">
    <property type="taxonomic scope" value="Eukaryota"/>
</dbReference>
<keyword evidence="1" id="KW-0812">Transmembrane</keyword>
<feature type="transmembrane region" description="Helical" evidence="1">
    <location>
        <begin position="163"/>
        <end position="179"/>
    </location>
</feature>
<dbReference type="PANTHER" id="PTHR13527">
    <property type="entry name" value="SAYSVFN DOMAIN-CONTAINING PROTEIN 1"/>
    <property type="match status" value="1"/>
</dbReference>
<keyword evidence="1" id="KW-0472">Membrane</keyword>
<dbReference type="PROSITE" id="PS50053">
    <property type="entry name" value="UBIQUITIN_2"/>
    <property type="match status" value="1"/>
</dbReference>
<organism evidence="3 4">
    <name type="scientific">Amborella trichopoda</name>
    <dbReference type="NCBI Taxonomy" id="13333"/>
    <lineage>
        <taxon>Eukaryota</taxon>
        <taxon>Viridiplantae</taxon>
        <taxon>Streptophyta</taxon>
        <taxon>Embryophyta</taxon>
        <taxon>Tracheophyta</taxon>
        <taxon>Spermatophyta</taxon>
        <taxon>Magnoliopsida</taxon>
        <taxon>Amborellales</taxon>
        <taxon>Amborellaceae</taxon>
        <taxon>Amborella</taxon>
    </lineage>
</organism>
<keyword evidence="4" id="KW-1185">Reference proteome</keyword>
<dbReference type="Pfam" id="PF10260">
    <property type="entry name" value="SAYSvFN"/>
    <property type="match status" value="1"/>
</dbReference>
<dbReference type="EMBL" id="KI393016">
    <property type="protein sequence ID" value="ERN09278.1"/>
    <property type="molecule type" value="Genomic_DNA"/>
</dbReference>
<evidence type="ECO:0000313" key="3">
    <source>
        <dbReference type="EMBL" id="ERN09278.1"/>
    </source>
</evidence>
<dbReference type="Pfam" id="PF00240">
    <property type="entry name" value="ubiquitin"/>
    <property type="match status" value="1"/>
</dbReference>
<name>W1PMK5_AMBTC</name>
<proteinExistence type="predicted"/>
<feature type="transmembrane region" description="Helical" evidence="1">
    <location>
        <begin position="129"/>
        <end position="151"/>
    </location>
</feature>
<dbReference type="InterPro" id="IPR039159">
    <property type="entry name" value="SAYSD1"/>
</dbReference>
<keyword evidence="1" id="KW-1133">Transmembrane helix</keyword>
<gene>
    <name evidence="3" type="ORF">AMTR_s00149p00065280</name>
</gene>
<dbReference type="Proteomes" id="UP000017836">
    <property type="component" value="Unassembled WGS sequence"/>
</dbReference>
<dbReference type="Gramene" id="ERN09278">
    <property type="protein sequence ID" value="ERN09278"/>
    <property type="gene ID" value="AMTR_s00149p00065280"/>
</dbReference>
<dbReference type="OrthoDB" id="71310at2759"/>
<dbReference type="KEGG" id="atr:18437424"/>
<dbReference type="InterPro" id="IPR019387">
    <property type="entry name" value="SAYSvFN_dom"/>
</dbReference>
<evidence type="ECO:0000256" key="1">
    <source>
        <dbReference type="SAM" id="Phobius"/>
    </source>
</evidence>